<dbReference type="OrthoDB" id="3496539at2759"/>
<proteinExistence type="inferred from homology"/>
<dbReference type="PANTHER" id="PTHR33353">
    <property type="entry name" value="PUTATIVE (AFU_ORTHOLOGUE AFUA_1G12560)-RELATED"/>
    <property type="match status" value="1"/>
</dbReference>
<dbReference type="PANTHER" id="PTHR33353:SF10">
    <property type="entry name" value="ENDO-BETA-1,4-GLUCANASE D"/>
    <property type="match status" value="1"/>
</dbReference>
<sequence>MKFFAAALGLAATLVPQVTAHYRWTSLIVNGTTTSAYQYVKPNTNINSPVTVVSSNDMTCNAGASAAPGIAWAKAGSVIGFALDTPIFHPGPINVYMAKVPTGQTAATFTGTGKVWFKVAQLGATTDGGSTIKWPADNLSSFSFTIPSKLVSGDYLVRIEHIALHTASAYGEAQFYISCGQIHVFGTGTSSPSSSSLVAIPGVYTGNEPGLLINIWWPIPVTYTQPGPAVWS</sequence>
<dbReference type="Proteomes" id="UP000054248">
    <property type="component" value="Unassembled WGS sequence"/>
</dbReference>
<keyword evidence="11" id="KW-0119">Carbohydrate metabolism</keyword>
<evidence type="ECO:0000259" key="17">
    <source>
        <dbReference type="Pfam" id="PF03443"/>
    </source>
</evidence>
<dbReference type="GO" id="GO:0046872">
    <property type="term" value="F:metal ion binding"/>
    <property type="evidence" value="ECO:0007669"/>
    <property type="project" value="UniProtKB-KW"/>
</dbReference>
<evidence type="ECO:0000256" key="16">
    <source>
        <dbReference type="SAM" id="SignalP"/>
    </source>
</evidence>
<evidence type="ECO:0000256" key="1">
    <source>
        <dbReference type="ARBA" id="ARBA00001973"/>
    </source>
</evidence>
<dbReference type="HOGENOM" id="CLU_031730_4_2_1"/>
<evidence type="ECO:0000256" key="5">
    <source>
        <dbReference type="ARBA" id="ARBA00022729"/>
    </source>
</evidence>
<comment type="catalytic activity">
    <reaction evidence="14">
        <text>[(1-&gt;4)-beta-D-glucosyl]n+m + reduced acceptor + O2 = 4-dehydro-beta-D-glucosyl-[(1-&gt;4)-beta-D-glucosyl]n-1 + [(1-&gt;4)-beta-D-glucosyl]m + acceptor + H2O.</text>
        <dbReference type="EC" id="1.14.99.56"/>
    </reaction>
</comment>
<feature type="domain" description="Auxiliary Activity family 9 catalytic" evidence="17">
    <location>
        <begin position="21"/>
        <end position="217"/>
    </location>
</feature>
<dbReference type="AlphaFoldDB" id="A0A0C3QBE1"/>
<dbReference type="GO" id="GO:0005576">
    <property type="term" value="C:extracellular region"/>
    <property type="evidence" value="ECO:0007669"/>
    <property type="project" value="UniProtKB-SubCell"/>
</dbReference>
<evidence type="ECO:0000256" key="11">
    <source>
        <dbReference type="ARBA" id="ARBA00023277"/>
    </source>
</evidence>
<keyword evidence="3" id="KW-0964">Secreted</keyword>
<evidence type="ECO:0000256" key="9">
    <source>
        <dbReference type="ARBA" id="ARBA00023033"/>
    </source>
</evidence>
<evidence type="ECO:0000256" key="6">
    <source>
        <dbReference type="ARBA" id="ARBA00023001"/>
    </source>
</evidence>
<evidence type="ECO:0000313" key="19">
    <source>
        <dbReference type="EMBL" id="KIO23200.1"/>
    </source>
</evidence>
<keyword evidence="9" id="KW-0503">Monooxygenase</keyword>
<evidence type="ECO:0000256" key="15">
    <source>
        <dbReference type="ARBA" id="ARBA00047174"/>
    </source>
</evidence>
<name>A0A0C3QBE1_9AGAM</name>
<feature type="chain" id="PRO_5007392670" description="lytic cellulose monooxygenase (C4-dehydrogenating)" evidence="16">
    <location>
        <begin position="21"/>
        <end position="232"/>
    </location>
</feature>
<dbReference type="Gene3D" id="2.70.50.70">
    <property type="match status" value="1"/>
</dbReference>
<dbReference type="InterPro" id="IPR049892">
    <property type="entry name" value="AA9"/>
</dbReference>
<evidence type="ECO:0000256" key="12">
    <source>
        <dbReference type="ARBA" id="ARBA00023326"/>
    </source>
</evidence>
<evidence type="ECO:0000256" key="8">
    <source>
        <dbReference type="ARBA" id="ARBA00023008"/>
    </source>
</evidence>
<evidence type="ECO:0000256" key="10">
    <source>
        <dbReference type="ARBA" id="ARBA00023157"/>
    </source>
</evidence>
<reference evidence="18" key="3">
    <citation type="submission" date="2015-02" db="EMBL/GenBank/DDBJ databases">
        <title>Evolutionary Origins and Diversification of the Mycorrhizal Mutualists.</title>
        <authorList>
            <consortium name="DOE Joint Genome Institute"/>
            <consortium name="Mycorrhizal Genomics Consortium"/>
            <person name="Kohler A."/>
            <person name="Kuo A."/>
            <person name="Nagy L.G."/>
            <person name="Floudas D."/>
            <person name="Copeland A."/>
            <person name="Barry K.W."/>
            <person name="Cichocki N."/>
            <person name="Veneault-Fourrey C."/>
            <person name="LaButti K."/>
            <person name="Lindquist E.A."/>
            <person name="Lipzen A."/>
            <person name="Lundell T."/>
            <person name="Morin E."/>
            <person name="Murat C."/>
            <person name="Riley R."/>
            <person name="Ohm R."/>
            <person name="Sun H."/>
            <person name="Tunlid A."/>
            <person name="Henrissat B."/>
            <person name="Grigoriev I.V."/>
            <person name="Hibbett D.S."/>
            <person name="Martin F."/>
        </authorList>
    </citation>
    <scope>NUCLEOTIDE SEQUENCE</scope>
    <source>
        <strain evidence="18">MUT 4182</strain>
    </source>
</reference>
<organism evidence="18 20">
    <name type="scientific">Tulasnella calospora MUT 4182</name>
    <dbReference type="NCBI Taxonomy" id="1051891"/>
    <lineage>
        <taxon>Eukaryota</taxon>
        <taxon>Fungi</taxon>
        <taxon>Dikarya</taxon>
        <taxon>Basidiomycota</taxon>
        <taxon>Agaricomycotina</taxon>
        <taxon>Agaricomycetes</taxon>
        <taxon>Cantharellales</taxon>
        <taxon>Tulasnellaceae</taxon>
        <taxon>Tulasnella</taxon>
    </lineage>
</organism>
<keyword evidence="4" id="KW-0479">Metal-binding</keyword>
<dbReference type="GO" id="GO:0016787">
    <property type="term" value="F:hydrolase activity"/>
    <property type="evidence" value="ECO:0007669"/>
    <property type="project" value="UniProtKB-KW"/>
</dbReference>
<dbReference type="InterPro" id="IPR005103">
    <property type="entry name" value="AA9_LPMO"/>
</dbReference>
<protein>
    <recommendedName>
        <fullName evidence="15">lytic cellulose monooxygenase (C4-dehydrogenating)</fullName>
        <ecNumber evidence="15">1.14.99.56</ecNumber>
    </recommendedName>
</protein>
<keyword evidence="20" id="KW-1185">Reference proteome</keyword>
<dbReference type="GO" id="GO:0004497">
    <property type="term" value="F:monooxygenase activity"/>
    <property type="evidence" value="ECO:0007669"/>
    <property type="project" value="UniProtKB-KW"/>
</dbReference>
<keyword evidence="18" id="KW-0378">Hydrolase</keyword>
<evidence type="ECO:0000256" key="3">
    <source>
        <dbReference type="ARBA" id="ARBA00022525"/>
    </source>
</evidence>
<dbReference type="Pfam" id="PF03443">
    <property type="entry name" value="AA9"/>
    <property type="match status" value="1"/>
</dbReference>
<keyword evidence="8" id="KW-0186">Copper</keyword>
<dbReference type="STRING" id="1051891.A0A0C3QBE1"/>
<reference evidence="20" key="2">
    <citation type="submission" date="2015-01" db="EMBL/GenBank/DDBJ databases">
        <title>Evolutionary Origins and Diversification of the Mycorrhizal Mutualists.</title>
        <authorList>
            <consortium name="DOE Joint Genome Institute"/>
            <consortium name="Mycorrhizal Genomics Consortium"/>
            <person name="Kohler A."/>
            <person name="Kuo A."/>
            <person name="Nagy L.G."/>
            <person name="Floudas D."/>
            <person name="Copeland A."/>
            <person name="Barry K.W."/>
            <person name="Cichocki N."/>
            <person name="Veneault-Fourrey C."/>
            <person name="LaButti K."/>
            <person name="Lindquist E.A."/>
            <person name="Lipzen A."/>
            <person name="Lundell T."/>
            <person name="Morin E."/>
            <person name="Murat C."/>
            <person name="Riley R."/>
            <person name="Ohm R."/>
            <person name="Sun H."/>
            <person name="Tunlid A."/>
            <person name="Henrissat B."/>
            <person name="Grigoriev I.V."/>
            <person name="Hibbett D.S."/>
            <person name="Martin F."/>
        </authorList>
    </citation>
    <scope>NUCLEOTIDE SEQUENCE [LARGE SCALE GENOMIC DNA]</scope>
    <source>
        <strain evidence="20">MUT 4182</strain>
    </source>
</reference>
<keyword evidence="10" id="KW-1015">Disulfide bond</keyword>
<accession>A0A0C3QBE1</accession>
<comment type="similarity">
    <text evidence="13">Belongs to the polysaccharide monooxygenase AA9 family.</text>
</comment>
<keyword evidence="6" id="KW-0136">Cellulose degradation</keyword>
<dbReference type="EMBL" id="KN823131">
    <property type="protein sequence ID" value="KIO21664.1"/>
    <property type="molecule type" value="Genomic_DNA"/>
</dbReference>
<gene>
    <name evidence="19" type="ORF">M407DRAFT_27348</name>
    <name evidence="18" type="ORF">M407DRAFT_28731</name>
</gene>
<evidence type="ECO:0000256" key="7">
    <source>
        <dbReference type="ARBA" id="ARBA00023002"/>
    </source>
</evidence>
<reference evidence="18 20" key="1">
    <citation type="submission" date="2014-04" db="EMBL/GenBank/DDBJ databases">
        <authorList>
            <consortium name="DOE Joint Genome Institute"/>
            <person name="Kuo A."/>
            <person name="Girlanda M."/>
            <person name="Perotto S."/>
            <person name="Kohler A."/>
            <person name="Nagy L.G."/>
            <person name="Floudas D."/>
            <person name="Copeland A."/>
            <person name="Barry K.W."/>
            <person name="Cichocki N."/>
            <person name="Veneault-Fourrey C."/>
            <person name="LaButti K."/>
            <person name="Lindquist E.A."/>
            <person name="Lipzen A."/>
            <person name="Lundell T."/>
            <person name="Morin E."/>
            <person name="Murat C."/>
            <person name="Sun H."/>
            <person name="Tunlid A."/>
            <person name="Henrissat B."/>
            <person name="Grigoriev I.V."/>
            <person name="Hibbett D.S."/>
            <person name="Martin F."/>
            <person name="Nordberg H.P."/>
            <person name="Cantor M.N."/>
            <person name="Hua S.X."/>
        </authorList>
    </citation>
    <scope>NUCLEOTIDE SEQUENCE [LARGE SCALE GENOMIC DNA]</scope>
    <source>
        <strain evidence="18 20">MUT 4182</strain>
    </source>
</reference>
<dbReference type="GO" id="GO:0030245">
    <property type="term" value="P:cellulose catabolic process"/>
    <property type="evidence" value="ECO:0007669"/>
    <property type="project" value="UniProtKB-KW"/>
</dbReference>
<evidence type="ECO:0000256" key="4">
    <source>
        <dbReference type="ARBA" id="ARBA00022723"/>
    </source>
</evidence>
<comment type="cofactor">
    <cofactor evidence="1">
        <name>Cu(2+)</name>
        <dbReference type="ChEBI" id="CHEBI:29036"/>
    </cofactor>
</comment>
<evidence type="ECO:0000313" key="20">
    <source>
        <dbReference type="Proteomes" id="UP000054248"/>
    </source>
</evidence>
<dbReference type="CDD" id="cd21175">
    <property type="entry name" value="LPMO_AA9"/>
    <property type="match status" value="1"/>
</dbReference>
<dbReference type="EMBL" id="KN823091">
    <property type="protein sequence ID" value="KIO23200.1"/>
    <property type="molecule type" value="Genomic_DNA"/>
</dbReference>
<evidence type="ECO:0000256" key="14">
    <source>
        <dbReference type="ARBA" id="ARBA00045077"/>
    </source>
</evidence>
<keyword evidence="7" id="KW-0560">Oxidoreductase</keyword>
<evidence type="ECO:0000256" key="13">
    <source>
        <dbReference type="ARBA" id="ARBA00044502"/>
    </source>
</evidence>
<feature type="signal peptide" evidence="16">
    <location>
        <begin position="1"/>
        <end position="20"/>
    </location>
</feature>
<keyword evidence="12" id="KW-0624">Polysaccharide degradation</keyword>
<comment type="subcellular location">
    <subcellularLocation>
        <location evidence="2">Secreted</location>
    </subcellularLocation>
</comment>
<evidence type="ECO:0000256" key="2">
    <source>
        <dbReference type="ARBA" id="ARBA00004613"/>
    </source>
</evidence>
<keyword evidence="5 16" id="KW-0732">Signal</keyword>
<dbReference type="EC" id="1.14.99.56" evidence="15"/>
<evidence type="ECO:0000313" key="18">
    <source>
        <dbReference type="EMBL" id="KIO21664.1"/>
    </source>
</evidence>